<name>A0A343JA85_9CLOT</name>
<dbReference type="KEGG" id="cia:BEN51_02785"/>
<evidence type="ECO:0000259" key="1">
    <source>
        <dbReference type="Pfam" id="PF17032"/>
    </source>
</evidence>
<dbReference type="RefSeq" id="WP_119864578.1">
    <property type="nucleotide sequence ID" value="NZ_CP016786.1"/>
</dbReference>
<dbReference type="PANTHER" id="PTHR36718:SF1">
    <property type="entry name" value="DOUBLE ZINC RIBBON PROTEIN MJ0416"/>
    <property type="match status" value="1"/>
</dbReference>
<keyword evidence="2" id="KW-0378">Hydrolase</keyword>
<dbReference type="PANTHER" id="PTHR36718">
    <property type="entry name" value="OS05G0435400 PROTEIN"/>
    <property type="match status" value="1"/>
</dbReference>
<accession>A0A343JA85</accession>
<dbReference type="InterPro" id="IPR053281">
    <property type="entry name" value="Double_zinc_ribbon"/>
</dbReference>
<feature type="domain" description="Zinc-ribbon 15" evidence="1">
    <location>
        <begin position="20"/>
        <end position="126"/>
    </location>
</feature>
<dbReference type="EMBL" id="CP016786">
    <property type="protein sequence ID" value="ASW42443.1"/>
    <property type="molecule type" value="Genomic_DNA"/>
</dbReference>
<sequence>MFLIFGIDTVRKEIPYDKLIICSKCGRYGRYNVYMLCKCFSLFFIPIIKWDRHYYVESTCCGALYELNQEVGNRLRSGENIEISDRDLIYIGNNNEWTYSKNTYNKRCVNCGYIAQEDFEYCPKCGHKLGD</sequence>
<dbReference type="InterPro" id="IPR031493">
    <property type="entry name" value="Zinc_ribbon_15"/>
</dbReference>
<evidence type="ECO:0000313" key="3">
    <source>
        <dbReference type="Proteomes" id="UP000264883"/>
    </source>
</evidence>
<keyword evidence="3" id="KW-1185">Reference proteome</keyword>
<proteinExistence type="predicted"/>
<dbReference type="Proteomes" id="UP000264883">
    <property type="component" value="Chromosome"/>
</dbReference>
<dbReference type="OrthoDB" id="4377018at2"/>
<dbReference type="AlphaFoldDB" id="A0A343JA85"/>
<gene>
    <name evidence="2" type="ORF">BEN51_02785</name>
</gene>
<dbReference type="Pfam" id="PF17032">
    <property type="entry name" value="Zn_ribbon_15"/>
    <property type="match status" value="1"/>
</dbReference>
<evidence type="ECO:0000313" key="2">
    <source>
        <dbReference type="EMBL" id="ASW42443.1"/>
    </source>
</evidence>
<protein>
    <submittedName>
        <fullName evidence="2">Helicase</fullName>
    </submittedName>
</protein>
<organism evidence="2 3">
    <name type="scientific">Clostridium isatidis</name>
    <dbReference type="NCBI Taxonomy" id="182773"/>
    <lineage>
        <taxon>Bacteria</taxon>
        <taxon>Bacillati</taxon>
        <taxon>Bacillota</taxon>
        <taxon>Clostridia</taxon>
        <taxon>Eubacteriales</taxon>
        <taxon>Clostridiaceae</taxon>
        <taxon>Clostridium</taxon>
    </lineage>
</organism>
<reference evidence="2 3" key="1">
    <citation type="submission" date="2016-08" db="EMBL/GenBank/DDBJ databases">
        <title>Complete Genome Sequence Of The Indigo Reducing Clostridium isatidis DSM15098.</title>
        <authorList>
            <person name="Little G.T."/>
            <person name="Minton N.P."/>
        </authorList>
    </citation>
    <scope>NUCLEOTIDE SEQUENCE [LARGE SCALE GENOMIC DNA]</scope>
    <source>
        <strain evidence="2 3">DSM 15098</strain>
    </source>
</reference>
<keyword evidence="2" id="KW-0547">Nucleotide-binding</keyword>
<keyword evidence="2" id="KW-0067">ATP-binding</keyword>
<keyword evidence="2" id="KW-0347">Helicase</keyword>
<dbReference type="GO" id="GO:0004386">
    <property type="term" value="F:helicase activity"/>
    <property type="evidence" value="ECO:0007669"/>
    <property type="project" value="UniProtKB-KW"/>
</dbReference>